<organism evidence="3 4">
    <name type="scientific">Brassica napus</name>
    <name type="common">Rape</name>
    <dbReference type="NCBI Taxonomy" id="3708"/>
    <lineage>
        <taxon>Eukaryota</taxon>
        <taxon>Viridiplantae</taxon>
        <taxon>Streptophyta</taxon>
        <taxon>Embryophyta</taxon>
        <taxon>Tracheophyta</taxon>
        <taxon>Spermatophyta</taxon>
        <taxon>Magnoliopsida</taxon>
        <taxon>eudicotyledons</taxon>
        <taxon>Gunneridae</taxon>
        <taxon>Pentapetalae</taxon>
        <taxon>rosids</taxon>
        <taxon>malvids</taxon>
        <taxon>Brassicales</taxon>
        <taxon>Brassicaceae</taxon>
        <taxon>Brassiceae</taxon>
        <taxon>Brassica</taxon>
    </lineage>
</organism>
<dbReference type="Proteomes" id="UP000028999">
    <property type="component" value="Unassembled WGS sequence"/>
</dbReference>
<dbReference type="EMBL" id="HG994363">
    <property type="protein sequence ID" value="CAF2036308.1"/>
    <property type="molecule type" value="Genomic_DNA"/>
</dbReference>
<dbReference type="EMBL" id="LK032100">
    <property type="protein sequence ID" value="CDY19767.1"/>
    <property type="molecule type" value="Genomic_DNA"/>
</dbReference>
<dbReference type="OrthoDB" id="1024608at2759"/>
<feature type="chain" id="PRO_5040562116" evidence="1">
    <location>
        <begin position="24"/>
        <end position="78"/>
    </location>
</feature>
<evidence type="ECO:0000313" key="4">
    <source>
        <dbReference type="Proteomes" id="UP000028999"/>
    </source>
</evidence>
<name>A0A078G432_BRANA</name>
<dbReference type="PROSITE" id="PS51257">
    <property type="entry name" value="PROKAR_LIPOPROTEIN"/>
    <property type="match status" value="1"/>
</dbReference>
<evidence type="ECO:0000313" key="3">
    <source>
        <dbReference type="EMBL" id="CDY19767.1"/>
    </source>
</evidence>
<reference evidence="3 4" key="1">
    <citation type="journal article" date="2014" name="Science">
        <title>Plant genetics. Early allopolyploid evolution in the post-Neolithic Brassica napus oilseed genome.</title>
        <authorList>
            <person name="Chalhoub B."/>
            <person name="Denoeud F."/>
            <person name="Liu S."/>
            <person name="Parkin I.A."/>
            <person name="Tang H."/>
            <person name="Wang X."/>
            <person name="Chiquet J."/>
            <person name="Belcram H."/>
            <person name="Tong C."/>
            <person name="Samans B."/>
            <person name="Correa M."/>
            <person name="Da Silva C."/>
            <person name="Just J."/>
            <person name="Falentin C."/>
            <person name="Koh C.S."/>
            <person name="Le Clainche I."/>
            <person name="Bernard M."/>
            <person name="Bento P."/>
            <person name="Noel B."/>
            <person name="Labadie K."/>
            <person name="Alberti A."/>
            <person name="Charles M."/>
            <person name="Arnaud D."/>
            <person name="Guo H."/>
            <person name="Daviaud C."/>
            <person name="Alamery S."/>
            <person name="Jabbari K."/>
            <person name="Zhao M."/>
            <person name="Edger P.P."/>
            <person name="Chelaifa H."/>
            <person name="Tack D."/>
            <person name="Lassalle G."/>
            <person name="Mestiri I."/>
            <person name="Schnel N."/>
            <person name="Le Paslier M.C."/>
            <person name="Fan G."/>
            <person name="Renault V."/>
            <person name="Bayer P.E."/>
            <person name="Golicz A.A."/>
            <person name="Manoli S."/>
            <person name="Lee T.H."/>
            <person name="Thi V.H."/>
            <person name="Chalabi S."/>
            <person name="Hu Q."/>
            <person name="Fan C."/>
            <person name="Tollenaere R."/>
            <person name="Lu Y."/>
            <person name="Battail C."/>
            <person name="Shen J."/>
            <person name="Sidebottom C.H."/>
            <person name="Wang X."/>
            <person name="Canaguier A."/>
            <person name="Chauveau A."/>
            <person name="Berard A."/>
            <person name="Deniot G."/>
            <person name="Guan M."/>
            <person name="Liu Z."/>
            <person name="Sun F."/>
            <person name="Lim Y.P."/>
            <person name="Lyons E."/>
            <person name="Town C.D."/>
            <person name="Bancroft I."/>
            <person name="Wang X."/>
            <person name="Meng J."/>
            <person name="Ma J."/>
            <person name="Pires J.C."/>
            <person name="King G.J."/>
            <person name="Brunel D."/>
            <person name="Delourme R."/>
            <person name="Renard M."/>
            <person name="Aury J.M."/>
            <person name="Adams K.L."/>
            <person name="Batley J."/>
            <person name="Snowdon R.J."/>
            <person name="Tost J."/>
            <person name="Edwards D."/>
            <person name="Zhou Y."/>
            <person name="Hua W."/>
            <person name="Sharpe A.G."/>
            <person name="Paterson A.H."/>
            <person name="Guan C."/>
            <person name="Wincker P."/>
        </authorList>
    </citation>
    <scope>NUCLEOTIDE SEQUENCE [LARGE SCALE GENOMIC DNA]</scope>
    <source>
        <strain evidence="4">cv. Darmor-bzh</strain>
    </source>
</reference>
<dbReference type="STRING" id="3708.A0A078G432"/>
<dbReference type="KEGG" id="bna:106365881"/>
<dbReference type="PaxDb" id="3708-A0A078G432"/>
<reference evidence="3" key="2">
    <citation type="submission" date="2014-06" db="EMBL/GenBank/DDBJ databases">
        <authorList>
            <person name="Genoscope - CEA"/>
        </authorList>
    </citation>
    <scope>NUCLEOTIDE SEQUENCE</scope>
</reference>
<keyword evidence="1" id="KW-0732">Signal</keyword>
<dbReference type="AlphaFoldDB" id="A0A078G432"/>
<dbReference type="Gramene" id="CDY19767">
    <property type="protein sequence ID" value="CDY19767"/>
    <property type="gene ID" value="GSBRNA2T00009514001"/>
</dbReference>
<sequence length="78" mass="8270">MAGKMCMVMALIMMGCVLQACNGANVDESQATEDSRLVCFRTCSIACGKQNKPCYDECLTKCGLPQRPATPSSPSTTA</sequence>
<gene>
    <name evidence="3" type="primary">BnaA09g04200D</name>
    <name evidence="2" type="ORF">DARMORV10_A09P05800.1</name>
    <name evidence="3" type="ORF">GSBRNA2T00009514001</name>
</gene>
<protein>
    <submittedName>
        <fullName evidence="2">(rape) hypothetical protein</fullName>
    </submittedName>
    <submittedName>
        <fullName evidence="3">BnaA09g04200D protein</fullName>
    </submittedName>
</protein>
<reference evidence="2" key="3">
    <citation type="submission" date="2021-01" db="EMBL/GenBank/DDBJ databases">
        <authorList>
            <consortium name="Genoscope - CEA"/>
            <person name="William W."/>
        </authorList>
    </citation>
    <scope>NUCLEOTIDE SEQUENCE</scope>
</reference>
<evidence type="ECO:0000256" key="1">
    <source>
        <dbReference type="SAM" id="SignalP"/>
    </source>
</evidence>
<evidence type="ECO:0000313" key="2">
    <source>
        <dbReference type="EMBL" id="CAF2036308.1"/>
    </source>
</evidence>
<dbReference type="OMA" id="LVCFRTC"/>
<proteinExistence type="predicted"/>
<accession>A0A078G432</accession>
<keyword evidence="4" id="KW-1185">Reference proteome</keyword>
<feature type="signal peptide" evidence="1">
    <location>
        <begin position="1"/>
        <end position="23"/>
    </location>
</feature>
<dbReference type="Proteomes" id="UP001295469">
    <property type="component" value="Chromosome A09"/>
</dbReference>